<keyword evidence="2" id="KW-1185">Reference proteome</keyword>
<name>A0A0V1L380_9BILA</name>
<proteinExistence type="predicted"/>
<accession>A0A0V1L380</accession>
<evidence type="ECO:0000313" key="2">
    <source>
        <dbReference type="Proteomes" id="UP000054721"/>
    </source>
</evidence>
<dbReference type="Proteomes" id="UP000054721">
    <property type="component" value="Unassembled WGS sequence"/>
</dbReference>
<comment type="caution">
    <text evidence="1">The sequence shown here is derived from an EMBL/GenBank/DDBJ whole genome shotgun (WGS) entry which is preliminary data.</text>
</comment>
<sequence length="63" mass="7180">MEDVFKGRLTNVIFLFKMANHVIQLFRKVICDASGTSDAEDEGINWHYSIFISVNVKQTVSES</sequence>
<dbReference type="AlphaFoldDB" id="A0A0V1L380"/>
<dbReference type="EMBL" id="JYDW01000156">
    <property type="protein sequence ID" value="KRZ53740.1"/>
    <property type="molecule type" value="Genomic_DNA"/>
</dbReference>
<protein>
    <submittedName>
        <fullName evidence="1">Uncharacterized protein</fullName>
    </submittedName>
</protein>
<reference evidence="1 2" key="1">
    <citation type="submission" date="2015-05" db="EMBL/GenBank/DDBJ databases">
        <title>Evolution of Trichinella species and genotypes.</title>
        <authorList>
            <person name="Korhonen P.K."/>
            <person name="Edoardo P."/>
            <person name="Giuseppe L.R."/>
            <person name="Gasser R.B."/>
        </authorList>
    </citation>
    <scope>NUCLEOTIDE SEQUENCE [LARGE SCALE GENOMIC DNA]</scope>
    <source>
        <strain evidence="1">ISS10</strain>
    </source>
</reference>
<gene>
    <name evidence="1" type="ORF">T02_3503</name>
</gene>
<evidence type="ECO:0000313" key="1">
    <source>
        <dbReference type="EMBL" id="KRZ53740.1"/>
    </source>
</evidence>
<organism evidence="1 2">
    <name type="scientific">Trichinella nativa</name>
    <dbReference type="NCBI Taxonomy" id="6335"/>
    <lineage>
        <taxon>Eukaryota</taxon>
        <taxon>Metazoa</taxon>
        <taxon>Ecdysozoa</taxon>
        <taxon>Nematoda</taxon>
        <taxon>Enoplea</taxon>
        <taxon>Dorylaimia</taxon>
        <taxon>Trichinellida</taxon>
        <taxon>Trichinellidae</taxon>
        <taxon>Trichinella</taxon>
    </lineage>
</organism>